<keyword evidence="1" id="KW-0175">Coiled coil</keyword>
<dbReference type="GO" id="GO:0000785">
    <property type="term" value="C:chromatin"/>
    <property type="evidence" value="ECO:0007669"/>
    <property type="project" value="TreeGrafter"/>
</dbReference>
<dbReference type="GO" id="GO:0007076">
    <property type="term" value="P:mitotic chromosome condensation"/>
    <property type="evidence" value="ECO:0007669"/>
    <property type="project" value="TreeGrafter"/>
</dbReference>
<dbReference type="OrthoDB" id="3147752at2759"/>
<protein>
    <submittedName>
        <fullName evidence="3">Uncharacterized protein</fullName>
    </submittedName>
</protein>
<feature type="compositionally biased region" description="Polar residues" evidence="2">
    <location>
        <begin position="99"/>
        <end position="131"/>
    </location>
</feature>
<feature type="compositionally biased region" description="Basic and acidic residues" evidence="2">
    <location>
        <begin position="388"/>
        <end position="410"/>
    </location>
</feature>
<proteinExistence type="predicted"/>
<name>A0A9P5YAC5_9AGAR</name>
<reference evidence="3" key="1">
    <citation type="submission" date="2020-11" db="EMBL/GenBank/DDBJ databases">
        <authorList>
            <consortium name="DOE Joint Genome Institute"/>
            <person name="Ahrendt S."/>
            <person name="Riley R."/>
            <person name="Andreopoulos W."/>
            <person name="Labutti K."/>
            <person name="Pangilinan J."/>
            <person name="Ruiz-Duenas F.J."/>
            <person name="Barrasa J.M."/>
            <person name="Sanchez-Garcia M."/>
            <person name="Camarero S."/>
            <person name="Miyauchi S."/>
            <person name="Serrano A."/>
            <person name="Linde D."/>
            <person name="Babiker R."/>
            <person name="Drula E."/>
            <person name="Ayuso-Fernandez I."/>
            <person name="Pacheco R."/>
            <person name="Padilla G."/>
            <person name="Ferreira P."/>
            <person name="Barriuso J."/>
            <person name="Kellner H."/>
            <person name="Castanera R."/>
            <person name="Alfaro M."/>
            <person name="Ramirez L."/>
            <person name="Pisabarro A.G."/>
            <person name="Kuo A."/>
            <person name="Tritt A."/>
            <person name="Lipzen A."/>
            <person name="He G."/>
            <person name="Yan M."/>
            <person name="Ng V."/>
            <person name="Cullen D."/>
            <person name="Martin F."/>
            <person name="Rosso M.-N."/>
            <person name="Henrissat B."/>
            <person name="Hibbett D."/>
            <person name="Martinez A.T."/>
            <person name="Grigoriev I.V."/>
        </authorList>
    </citation>
    <scope>NUCLEOTIDE SEQUENCE</scope>
    <source>
        <strain evidence="3">CBS 247.69</strain>
    </source>
</reference>
<dbReference type="GO" id="GO:0000796">
    <property type="term" value="C:condensin complex"/>
    <property type="evidence" value="ECO:0007669"/>
    <property type="project" value="TreeGrafter"/>
</dbReference>
<sequence>MPTGASPFSMLGMLMGRASPQRKRSKDSVYAKSQNGSDSGRNGGVQTYKSSKEKIEVAVLVERGGLDSEESSTDDHIYDLVNRSTLPSHRGQEGGWTEVATQQVTADSTTDSDLGSRGSTIYESDQTSSIESLEKQELHEEVRRQADILAKKDADIRSVREEKENVENHLKVVATELLAARQLEGKLSDDIRRMQEGKENAESRLKVATLQLEAVRELEAKIQKLDDNIRRVQEEKGNAESRLRTATTQLQATRQLESRLQKMDDELRTVQKQKDDAESRLKAVTADCKAIMQLNNSRGEENRRQAEEIKRLRENLHLAEADRDDKLARLASGSKEQLDSILRRNRALVDDNQRQLSEIRRLEKRLQEVEGNQVDITKRLEAAEHLNRELDDQNKRHSAERQANEKHFRSLQENSVKTANRLKTTIAELGAMTLGNEELKKQNRVQAEEIQVREKELVRVKGEMAEMTMKTPHSSQLEVLERQNRMLQDQLRHQSRELQNTMSQSLPRPIQALQNLEPSGKEDVLGGVVGLLDTLNSEIFQAAAFMADSLSYASSSTLSAQKIKEAVERSSQTIGRPMVLILRSRLAQTNAEFDPLPIQIALQACLIDSCMRIISSWYPGHWEYGDFLSTIYSRIQDTVGKKVSVKWRTITQAQLRYPSDNHTETTLKVFIIESLVHTLHTAGWSETGLEAEKTLTAFDERLLMIVKLALRLNTSLGEDWEAVTVQPNEPFNSETMEDAYDEYEETEEIERIVCTTDIGLNALSGNGTTVKPKVVIQSMLDEEKDY</sequence>
<comment type="caution">
    <text evidence="3">The sequence shown here is derived from an EMBL/GenBank/DDBJ whole genome shotgun (WGS) entry which is preliminary data.</text>
</comment>
<evidence type="ECO:0000313" key="3">
    <source>
        <dbReference type="EMBL" id="KAF9465193.1"/>
    </source>
</evidence>
<dbReference type="GO" id="GO:0000793">
    <property type="term" value="C:condensed chromosome"/>
    <property type="evidence" value="ECO:0007669"/>
    <property type="project" value="TreeGrafter"/>
</dbReference>
<evidence type="ECO:0000313" key="4">
    <source>
        <dbReference type="Proteomes" id="UP000807353"/>
    </source>
</evidence>
<feature type="coiled-coil region" evidence="1">
    <location>
        <begin position="436"/>
        <end position="504"/>
    </location>
</feature>
<dbReference type="GO" id="GO:0003682">
    <property type="term" value="F:chromatin binding"/>
    <property type="evidence" value="ECO:0007669"/>
    <property type="project" value="TreeGrafter"/>
</dbReference>
<evidence type="ECO:0000256" key="2">
    <source>
        <dbReference type="SAM" id="MobiDB-lite"/>
    </source>
</evidence>
<dbReference type="PANTHER" id="PTHR43941">
    <property type="entry name" value="STRUCTURAL MAINTENANCE OF CHROMOSOMES PROTEIN 2"/>
    <property type="match status" value="1"/>
</dbReference>
<gene>
    <name evidence="3" type="ORF">BDZ94DRAFT_1254765</name>
</gene>
<dbReference type="EMBL" id="MU150249">
    <property type="protein sequence ID" value="KAF9465193.1"/>
    <property type="molecule type" value="Genomic_DNA"/>
</dbReference>
<feature type="region of interest" description="Disordered" evidence="2">
    <location>
        <begin position="388"/>
        <end position="412"/>
    </location>
</feature>
<accession>A0A9P5YAC5</accession>
<feature type="compositionally biased region" description="Polar residues" evidence="2">
    <location>
        <begin position="31"/>
        <end position="49"/>
    </location>
</feature>
<dbReference type="Proteomes" id="UP000807353">
    <property type="component" value="Unassembled WGS sequence"/>
</dbReference>
<feature type="region of interest" description="Disordered" evidence="2">
    <location>
        <begin position="1"/>
        <end position="52"/>
    </location>
</feature>
<keyword evidence="4" id="KW-1185">Reference proteome</keyword>
<evidence type="ECO:0000256" key="1">
    <source>
        <dbReference type="SAM" id="Coils"/>
    </source>
</evidence>
<dbReference type="AlphaFoldDB" id="A0A9P5YAC5"/>
<feature type="region of interest" description="Disordered" evidence="2">
    <location>
        <begin position="85"/>
        <end position="134"/>
    </location>
</feature>
<dbReference type="PANTHER" id="PTHR43941:SF1">
    <property type="entry name" value="STRUCTURAL MAINTENANCE OF CHROMOSOMES PROTEIN 2"/>
    <property type="match status" value="1"/>
</dbReference>
<organism evidence="3 4">
    <name type="scientific">Collybia nuda</name>
    <dbReference type="NCBI Taxonomy" id="64659"/>
    <lineage>
        <taxon>Eukaryota</taxon>
        <taxon>Fungi</taxon>
        <taxon>Dikarya</taxon>
        <taxon>Basidiomycota</taxon>
        <taxon>Agaricomycotina</taxon>
        <taxon>Agaricomycetes</taxon>
        <taxon>Agaricomycetidae</taxon>
        <taxon>Agaricales</taxon>
        <taxon>Tricholomatineae</taxon>
        <taxon>Clitocybaceae</taxon>
        <taxon>Collybia</taxon>
    </lineage>
</organism>